<keyword evidence="5" id="KW-1185">Reference proteome</keyword>
<name>A0A502G5I5_9SPHN</name>
<comment type="caution">
    <text evidence="4">The sequence shown here is derived from an EMBL/GenBank/DDBJ whole genome shotgun (WGS) entry which is preliminary data.</text>
</comment>
<dbReference type="Proteomes" id="UP000319931">
    <property type="component" value="Unassembled WGS sequence"/>
</dbReference>
<feature type="region of interest" description="Disordered" evidence="1">
    <location>
        <begin position="340"/>
        <end position="377"/>
    </location>
</feature>
<keyword evidence="2" id="KW-1133">Transmembrane helix</keyword>
<evidence type="ECO:0000256" key="1">
    <source>
        <dbReference type="SAM" id="MobiDB-lite"/>
    </source>
</evidence>
<feature type="transmembrane region" description="Helical" evidence="2">
    <location>
        <begin position="309"/>
        <end position="329"/>
    </location>
</feature>
<feature type="transmembrane region" description="Helical" evidence="2">
    <location>
        <begin position="281"/>
        <end position="303"/>
    </location>
</feature>
<dbReference type="InterPro" id="IPR050879">
    <property type="entry name" value="Acyltransferase_3"/>
</dbReference>
<dbReference type="RefSeq" id="WP_140848233.1">
    <property type="nucleotide sequence ID" value="NZ_RCZC01000001.1"/>
</dbReference>
<evidence type="ECO:0000313" key="5">
    <source>
        <dbReference type="Proteomes" id="UP000319931"/>
    </source>
</evidence>
<dbReference type="AlphaFoldDB" id="A0A502G5I5"/>
<feature type="transmembrane region" description="Helical" evidence="2">
    <location>
        <begin position="219"/>
        <end position="237"/>
    </location>
</feature>
<accession>A0A502G5I5</accession>
<organism evidence="4 5">
    <name type="scientific">Sphingomonas glacialis</name>
    <dbReference type="NCBI Taxonomy" id="658225"/>
    <lineage>
        <taxon>Bacteria</taxon>
        <taxon>Pseudomonadati</taxon>
        <taxon>Pseudomonadota</taxon>
        <taxon>Alphaproteobacteria</taxon>
        <taxon>Sphingomonadales</taxon>
        <taxon>Sphingomonadaceae</taxon>
        <taxon>Sphingomonas</taxon>
    </lineage>
</organism>
<keyword evidence="2" id="KW-0812">Transmembrane</keyword>
<dbReference type="OrthoDB" id="9796461at2"/>
<protein>
    <submittedName>
        <fullName evidence="4">Acyltransferase</fullName>
    </submittedName>
</protein>
<dbReference type="PANTHER" id="PTHR23028">
    <property type="entry name" value="ACETYLTRANSFERASE"/>
    <property type="match status" value="1"/>
</dbReference>
<dbReference type="InterPro" id="IPR002656">
    <property type="entry name" value="Acyl_transf_3_dom"/>
</dbReference>
<feature type="transmembrane region" description="Helical" evidence="2">
    <location>
        <begin position="12"/>
        <end position="32"/>
    </location>
</feature>
<feature type="compositionally biased region" description="Low complexity" evidence="1">
    <location>
        <begin position="341"/>
        <end position="359"/>
    </location>
</feature>
<feature type="transmembrane region" description="Helical" evidence="2">
    <location>
        <begin position="243"/>
        <end position="261"/>
    </location>
</feature>
<feature type="transmembrane region" description="Helical" evidence="2">
    <location>
        <begin position="155"/>
        <end position="175"/>
    </location>
</feature>
<sequence length="377" mass="41101">MAAMRRTGLDGLRGVGAILVLLLHLHFEAGGLDVFKRFYLAVDLFFILSGFVFSGAYDGKLSLALIGKLAFLRDRLRRLFPAIAVGLILGAFNFEWRGVSNDVLIPAQAFQSVMLPMFWIGTGPAFPLNSPQWSLVYELLANIVYAGTIHSMTRIALVLVVALSALLYLMAIVWTGSADVGSTPGTMIPAIPRVMYGFFAGLLLRRIWHRNVGATPRRFGLAAIAIFPLALVLLGLFRVPVVAGDACIVFLLFPPVIWITASAELAPRSTRIVTEMGDLSYPLYATHVPLLGIAGTVFRPFHLGRMGSISVWSVTTVLIVGIAWLFGRAEKAIRRRMRRVPQPAAAQLPQSSPARGGWRAQRDGGGGRRPVRVGDVR</sequence>
<dbReference type="GO" id="GO:0016747">
    <property type="term" value="F:acyltransferase activity, transferring groups other than amino-acyl groups"/>
    <property type="evidence" value="ECO:0007669"/>
    <property type="project" value="InterPro"/>
</dbReference>
<evidence type="ECO:0000259" key="3">
    <source>
        <dbReference type="Pfam" id="PF01757"/>
    </source>
</evidence>
<feature type="transmembrane region" description="Helical" evidence="2">
    <location>
        <begin position="108"/>
        <end position="128"/>
    </location>
</feature>
<evidence type="ECO:0000313" key="4">
    <source>
        <dbReference type="EMBL" id="TPG56660.1"/>
    </source>
</evidence>
<proteinExistence type="predicted"/>
<feature type="transmembrane region" description="Helical" evidence="2">
    <location>
        <begin position="78"/>
        <end position="96"/>
    </location>
</feature>
<reference evidence="4 5" key="1">
    <citation type="journal article" date="2019" name="Environ. Microbiol.">
        <title>Species interactions and distinct microbial communities in high Arctic permafrost affected cryosols are associated with the CH4 and CO2 gas fluxes.</title>
        <authorList>
            <person name="Altshuler I."/>
            <person name="Hamel J."/>
            <person name="Turney S."/>
            <person name="Magnuson E."/>
            <person name="Levesque R."/>
            <person name="Greer C."/>
            <person name="Whyte L.G."/>
        </authorList>
    </citation>
    <scope>NUCLEOTIDE SEQUENCE [LARGE SCALE GENOMIC DNA]</scope>
    <source>
        <strain evidence="4 5">E6.1</strain>
    </source>
</reference>
<keyword evidence="2" id="KW-0472">Membrane</keyword>
<dbReference type="EMBL" id="RCZC01000001">
    <property type="protein sequence ID" value="TPG56660.1"/>
    <property type="molecule type" value="Genomic_DNA"/>
</dbReference>
<dbReference type="Pfam" id="PF01757">
    <property type="entry name" value="Acyl_transf_3"/>
    <property type="match status" value="1"/>
</dbReference>
<gene>
    <name evidence="4" type="ORF">EAH76_03790</name>
</gene>
<feature type="domain" description="Acyltransferase 3" evidence="3">
    <location>
        <begin position="8"/>
        <end position="327"/>
    </location>
</feature>
<evidence type="ECO:0000256" key="2">
    <source>
        <dbReference type="SAM" id="Phobius"/>
    </source>
</evidence>
<feature type="compositionally biased region" description="Basic and acidic residues" evidence="1">
    <location>
        <begin position="360"/>
        <end position="377"/>
    </location>
</feature>
<feature type="transmembrane region" description="Helical" evidence="2">
    <location>
        <begin position="38"/>
        <end position="57"/>
    </location>
</feature>
<dbReference type="PANTHER" id="PTHR23028:SF134">
    <property type="entry name" value="PUTATIVE (AFU_ORTHOLOGUE AFUA_4G08520)-RELATED"/>
    <property type="match status" value="1"/>
</dbReference>
<keyword evidence="4" id="KW-0012">Acyltransferase</keyword>
<feature type="transmembrane region" description="Helical" evidence="2">
    <location>
        <begin position="187"/>
        <end position="207"/>
    </location>
</feature>
<keyword evidence="4" id="KW-0808">Transferase</keyword>